<sequence length="127" mass="14319">MTRQEKILQVALRVIAAVFCFGLYPLTILWPAGFMWEPRQSEYEQMILLMLAVMGIFLFLAARDPAKHRFFIWFTIWSSMAHGLLMGVQALLDPTERMNLIGDIPALLIVGVVLLVLTKLADTATPA</sequence>
<evidence type="ECO:0000313" key="3">
    <source>
        <dbReference type="Proteomes" id="UP000625316"/>
    </source>
</evidence>
<dbReference type="AlphaFoldDB" id="A0A928VQ37"/>
<evidence type="ECO:0000256" key="1">
    <source>
        <dbReference type="SAM" id="Phobius"/>
    </source>
</evidence>
<gene>
    <name evidence="2" type="ORF">IQ266_12415</name>
</gene>
<organism evidence="2 3">
    <name type="scientific">Romeriopsis navalis LEGE 11480</name>
    <dbReference type="NCBI Taxonomy" id="2777977"/>
    <lineage>
        <taxon>Bacteria</taxon>
        <taxon>Bacillati</taxon>
        <taxon>Cyanobacteriota</taxon>
        <taxon>Cyanophyceae</taxon>
        <taxon>Leptolyngbyales</taxon>
        <taxon>Leptolyngbyaceae</taxon>
        <taxon>Romeriopsis</taxon>
        <taxon>Romeriopsis navalis</taxon>
    </lineage>
</organism>
<feature type="transmembrane region" description="Helical" evidence="1">
    <location>
        <begin position="70"/>
        <end position="92"/>
    </location>
</feature>
<reference evidence="2" key="1">
    <citation type="submission" date="2020-10" db="EMBL/GenBank/DDBJ databases">
        <authorList>
            <person name="Castelo-Branco R."/>
            <person name="Eusebio N."/>
            <person name="Adriana R."/>
            <person name="Vieira A."/>
            <person name="Brugerolle De Fraissinette N."/>
            <person name="Rezende De Castro R."/>
            <person name="Schneider M.P."/>
            <person name="Vasconcelos V."/>
            <person name="Leao P.N."/>
        </authorList>
    </citation>
    <scope>NUCLEOTIDE SEQUENCE</scope>
    <source>
        <strain evidence="2">LEGE 11480</strain>
    </source>
</reference>
<accession>A0A928VQ37</accession>
<dbReference type="Pfam" id="PF20337">
    <property type="entry name" value="DUF6632"/>
    <property type="match status" value="1"/>
</dbReference>
<keyword evidence="1" id="KW-1133">Transmembrane helix</keyword>
<keyword evidence="1" id="KW-0472">Membrane</keyword>
<comment type="caution">
    <text evidence="2">The sequence shown here is derived from an EMBL/GenBank/DDBJ whole genome shotgun (WGS) entry which is preliminary data.</text>
</comment>
<feature type="transmembrane region" description="Helical" evidence="1">
    <location>
        <begin position="45"/>
        <end position="63"/>
    </location>
</feature>
<dbReference type="EMBL" id="JADEXQ010000038">
    <property type="protein sequence ID" value="MBE9030535.1"/>
    <property type="molecule type" value="Genomic_DNA"/>
</dbReference>
<name>A0A928VQ37_9CYAN</name>
<evidence type="ECO:0000313" key="2">
    <source>
        <dbReference type="EMBL" id="MBE9030535.1"/>
    </source>
</evidence>
<keyword evidence="1" id="KW-0812">Transmembrane</keyword>
<protein>
    <submittedName>
        <fullName evidence="2">Uncharacterized protein</fullName>
    </submittedName>
</protein>
<feature type="transmembrane region" description="Helical" evidence="1">
    <location>
        <begin position="104"/>
        <end position="121"/>
    </location>
</feature>
<dbReference type="InterPro" id="IPR046572">
    <property type="entry name" value="DUF6632"/>
</dbReference>
<dbReference type="Proteomes" id="UP000625316">
    <property type="component" value="Unassembled WGS sequence"/>
</dbReference>
<proteinExistence type="predicted"/>
<keyword evidence="3" id="KW-1185">Reference proteome</keyword>
<feature type="transmembrane region" description="Helical" evidence="1">
    <location>
        <begin position="12"/>
        <end position="33"/>
    </location>
</feature>